<feature type="transmembrane region" description="Helical" evidence="7">
    <location>
        <begin position="663"/>
        <end position="686"/>
    </location>
</feature>
<feature type="transmembrane region" description="Helical" evidence="7">
    <location>
        <begin position="314"/>
        <end position="334"/>
    </location>
</feature>
<feature type="transmembrane region" description="Helical" evidence="7">
    <location>
        <begin position="584"/>
        <end position="607"/>
    </location>
</feature>
<feature type="transmembrane region" description="Helical" evidence="7">
    <location>
        <begin position="545"/>
        <end position="564"/>
    </location>
</feature>
<feature type="transmembrane region" description="Helical" evidence="7">
    <location>
        <begin position="233"/>
        <end position="258"/>
    </location>
</feature>
<accession>A0ABP3SB22</accession>
<feature type="transmembrane region" description="Helical" evidence="7">
    <location>
        <begin position="365"/>
        <end position="385"/>
    </location>
</feature>
<feature type="transmembrane region" description="Helical" evidence="7">
    <location>
        <begin position="633"/>
        <end position="651"/>
    </location>
</feature>
<keyword evidence="4 7" id="KW-1133">Transmembrane helix</keyword>
<dbReference type="Gene3D" id="1.20.1640.10">
    <property type="entry name" value="Multidrug efflux transporter AcrB transmembrane domain"/>
    <property type="match status" value="2"/>
</dbReference>
<dbReference type="RefSeq" id="WP_344607821.1">
    <property type="nucleotide sequence ID" value="NZ_BAAAHE010000040.1"/>
</dbReference>
<protein>
    <submittedName>
        <fullName evidence="9">MMPL family transporter</fullName>
    </submittedName>
</protein>
<name>A0ABP3SB22_9ACTN</name>
<organism evidence="9 10">
    <name type="scientific">Sporichthya brevicatena</name>
    <dbReference type="NCBI Taxonomy" id="171442"/>
    <lineage>
        <taxon>Bacteria</taxon>
        <taxon>Bacillati</taxon>
        <taxon>Actinomycetota</taxon>
        <taxon>Actinomycetes</taxon>
        <taxon>Sporichthyales</taxon>
        <taxon>Sporichthyaceae</taxon>
        <taxon>Sporichthya</taxon>
    </lineage>
</organism>
<feature type="transmembrane region" description="Helical" evidence="7">
    <location>
        <begin position="278"/>
        <end position="302"/>
    </location>
</feature>
<evidence type="ECO:0000256" key="5">
    <source>
        <dbReference type="ARBA" id="ARBA00023136"/>
    </source>
</evidence>
<keyword evidence="5 7" id="KW-0472">Membrane</keyword>
<feature type="domain" description="SSD" evidence="8">
    <location>
        <begin position="199"/>
        <end position="333"/>
    </location>
</feature>
<evidence type="ECO:0000313" key="9">
    <source>
        <dbReference type="EMBL" id="GAA0631153.1"/>
    </source>
</evidence>
<evidence type="ECO:0000259" key="8">
    <source>
        <dbReference type="PROSITE" id="PS50156"/>
    </source>
</evidence>
<reference evidence="10" key="1">
    <citation type="journal article" date="2019" name="Int. J. Syst. Evol. Microbiol.">
        <title>The Global Catalogue of Microorganisms (GCM) 10K type strain sequencing project: providing services to taxonomists for standard genome sequencing and annotation.</title>
        <authorList>
            <consortium name="The Broad Institute Genomics Platform"/>
            <consortium name="The Broad Institute Genome Sequencing Center for Infectious Disease"/>
            <person name="Wu L."/>
            <person name="Ma J."/>
        </authorList>
    </citation>
    <scope>NUCLEOTIDE SEQUENCE [LARGE SCALE GENOMIC DNA]</scope>
    <source>
        <strain evidence="10">JCM 10671</strain>
    </source>
</reference>
<evidence type="ECO:0000256" key="6">
    <source>
        <dbReference type="SAM" id="MobiDB-lite"/>
    </source>
</evidence>
<gene>
    <name evidence="9" type="ORF">GCM10009547_38790</name>
</gene>
<dbReference type="Pfam" id="PF03176">
    <property type="entry name" value="MMPL"/>
    <property type="match status" value="2"/>
</dbReference>
<feature type="transmembrane region" description="Helical" evidence="7">
    <location>
        <begin position="180"/>
        <end position="199"/>
    </location>
</feature>
<evidence type="ECO:0000313" key="10">
    <source>
        <dbReference type="Proteomes" id="UP001500957"/>
    </source>
</evidence>
<sequence>MERLAHFVLLHRRLVILAWALMFVIGGMTAAKVPDRLNIDFSLPGQQGYETSKDVLERFGNGGPTSNTPIIVTATVPEGQSIPDRAADIEPVLAKLGEIIPGGRIADYFSADEDLFLTEDRRTMFAYVYPEEFTSFDYAPWEDLQPPLDEAMENTDIDWATTGYGKLSEGEGDEEGESSLFIETMIGGLGALAVLLFLFASLLAFIPLLIAAVSILTTFLVVLLATYVMDVSFVVQFLIALVGLGVAIDYSLLVVNRWREERAHGRDNHDAVVIAMKYAGHAVVASAGTVAISLCALLVIPVPLLRSMGIGGMLIPLISTLVVCTLLPAVLGGIGPRVDWPKIRHEDKPSRGWSAWARGIVRSRWLAAGLATLALALLTAPIFGIKIGQARTESLANGGTAYEALRTLHAGGVAPGVVSPIEVLITGPEANESAGKVVAAAEATPGVYAAFAPANEQWRTGDSVLVDVIPTAETVDTTEAGIVDRLAANFADIPGVVGLSGSGPTIQDYIDAVYKNFPYSLALIALVTFILLVRTFRSILLPLKAVVLNIFSVAATFGATVLFWQHGHGSEQIFDIEATGAITFWVPLVIFAFLFGLSMDYEVFILARMREEYDRTGHTDTAVIEGLARTGRLVTGAALILFLAFVALAASPGTEIKVLATGLGIGILLDATIVRAVLVPALVSLFGDWNWWLPAWIAKPLRLEPHPRPGKTLPVAPPPEEPELVPTTTGWPPA</sequence>
<dbReference type="EMBL" id="BAAAHE010000040">
    <property type="protein sequence ID" value="GAA0631153.1"/>
    <property type="molecule type" value="Genomic_DNA"/>
</dbReference>
<dbReference type="InterPro" id="IPR004869">
    <property type="entry name" value="MMPL_dom"/>
</dbReference>
<dbReference type="Proteomes" id="UP001500957">
    <property type="component" value="Unassembled WGS sequence"/>
</dbReference>
<dbReference type="PROSITE" id="PS50156">
    <property type="entry name" value="SSD"/>
    <property type="match status" value="1"/>
</dbReference>
<keyword evidence="10" id="KW-1185">Reference proteome</keyword>
<evidence type="ECO:0000256" key="2">
    <source>
        <dbReference type="ARBA" id="ARBA00022475"/>
    </source>
</evidence>
<feature type="transmembrane region" description="Helical" evidence="7">
    <location>
        <begin position="206"/>
        <end position="227"/>
    </location>
</feature>
<dbReference type="PANTHER" id="PTHR33406">
    <property type="entry name" value="MEMBRANE PROTEIN MJ1562-RELATED"/>
    <property type="match status" value="1"/>
</dbReference>
<comment type="subcellular location">
    <subcellularLocation>
        <location evidence="1">Cell membrane</location>
        <topology evidence="1">Multi-pass membrane protein</topology>
    </subcellularLocation>
</comment>
<dbReference type="SUPFAM" id="SSF82866">
    <property type="entry name" value="Multidrug efflux transporter AcrB transmembrane domain"/>
    <property type="match status" value="2"/>
</dbReference>
<evidence type="ECO:0000256" key="1">
    <source>
        <dbReference type="ARBA" id="ARBA00004651"/>
    </source>
</evidence>
<dbReference type="InterPro" id="IPR000731">
    <property type="entry name" value="SSD"/>
</dbReference>
<feature type="compositionally biased region" description="Low complexity" evidence="6">
    <location>
        <begin position="724"/>
        <end position="734"/>
    </location>
</feature>
<keyword evidence="2" id="KW-1003">Cell membrane</keyword>
<feature type="transmembrane region" description="Helical" evidence="7">
    <location>
        <begin position="517"/>
        <end position="533"/>
    </location>
</feature>
<dbReference type="InterPro" id="IPR050545">
    <property type="entry name" value="Mycobact_MmpL"/>
</dbReference>
<dbReference type="PANTHER" id="PTHR33406:SF13">
    <property type="entry name" value="MEMBRANE PROTEIN YDFJ"/>
    <property type="match status" value="1"/>
</dbReference>
<evidence type="ECO:0000256" key="3">
    <source>
        <dbReference type="ARBA" id="ARBA00022692"/>
    </source>
</evidence>
<evidence type="ECO:0000256" key="4">
    <source>
        <dbReference type="ARBA" id="ARBA00022989"/>
    </source>
</evidence>
<proteinExistence type="predicted"/>
<feature type="region of interest" description="Disordered" evidence="6">
    <location>
        <begin position="708"/>
        <end position="734"/>
    </location>
</feature>
<keyword evidence="3 7" id="KW-0812">Transmembrane</keyword>
<evidence type="ECO:0000256" key="7">
    <source>
        <dbReference type="SAM" id="Phobius"/>
    </source>
</evidence>
<comment type="caution">
    <text evidence="9">The sequence shown here is derived from an EMBL/GenBank/DDBJ whole genome shotgun (WGS) entry which is preliminary data.</text>
</comment>